<evidence type="ECO:0000313" key="2">
    <source>
        <dbReference type="EMBL" id="GFG64038.1"/>
    </source>
</evidence>
<protein>
    <submittedName>
        <fullName evidence="2">Lipoprotein</fullName>
    </submittedName>
</protein>
<dbReference type="InterPro" id="IPR011045">
    <property type="entry name" value="N2O_reductase_N"/>
</dbReference>
<name>A0ABQ1BKL8_9MYCO</name>
<dbReference type="PANTHER" id="PTHR47197:SF3">
    <property type="entry name" value="DIHYDRO-HEME D1 DEHYDROGENASE"/>
    <property type="match status" value="1"/>
</dbReference>
<accession>A0ABQ1BKL8</accession>
<keyword evidence="3" id="KW-1185">Reference proteome</keyword>
<gene>
    <name evidence="2" type="ORF">MKUB_15280</name>
</gene>
<dbReference type="InterPro" id="IPR015943">
    <property type="entry name" value="WD40/YVTN_repeat-like_dom_sf"/>
</dbReference>
<evidence type="ECO:0000256" key="1">
    <source>
        <dbReference type="SAM" id="MobiDB-lite"/>
    </source>
</evidence>
<evidence type="ECO:0000313" key="3">
    <source>
        <dbReference type="Proteomes" id="UP000465306"/>
    </source>
</evidence>
<dbReference type="SUPFAM" id="SSF50974">
    <property type="entry name" value="Nitrous oxide reductase, N-terminal domain"/>
    <property type="match status" value="1"/>
</dbReference>
<proteinExistence type="predicted"/>
<comment type="caution">
    <text evidence="2">The sequence shown here is derived from an EMBL/GenBank/DDBJ whole genome shotgun (WGS) entry which is preliminary data.</text>
</comment>
<keyword evidence="2" id="KW-0449">Lipoprotein</keyword>
<dbReference type="PANTHER" id="PTHR47197">
    <property type="entry name" value="PROTEIN NIRF"/>
    <property type="match status" value="1"/>
</dbReference>
<sequence>MPAGSTTTGMLPAGVPTEGHRPAANGLPPAAEPQKAPSPGGAPPGRLIQVGRTPEGVVVDALTRTVAVATHDPNQLVLINADSGASTGRIPLPGRVRHLQLAAPGGPILVPVESADSLVRVDLPQGPARAPIRTGTEPHDAAQASNGTVFVANELGGTVTVVRGDQIVKVFTDSVQPAGTAPVGTSMGVLDVRKNDLTIYDAQRLTIVGSTPAGAGPTHLIADRHGRMIATDTRGNAVRVFTPLPQPREVASVAQPGGPYGIAYDATRDRLWVASSGTNEVVGYDMGDPTPRPVQRFATVQNPYTLGVDSATGRLFVGGVSAGVVQVIDVAP</sequence>
<reference evidence="2 3" key="1">
    <citation type="journal article" date="2019" name="Emerg. Microbes Infect.">
        <title>Comprehensive subspecies identification of 175 nontuberculous mycobacteria species based on 7547 genomic profiles.</title>
        <authorList>
            <person name="Matsumoto Y."/>
            <person name="Kinjo T."/>
            <person name="Motooka D."/>
            <person name="Nabeya D."/>
            <person name="Jung N."/>
            <person name="Uechi K."/>
            <person name="Horii T."/>
            <person name="Iida T."/>
            <person name="Fujita J."/>
            <person name="Nakamura S."/>
        </authorList>
    </citation>
    <scope>NUCLEOTIDE SEQUENCE [LARGE SCALE GENOMIC DNA]</scope>
    <source>
        <strain evidence="2 3">JCM 13573</strain>
    </source>
</reference>
<dbReference type="InterPro" id="IPR051200">
    <property type="entry name" value="Host-pathogen_enzymatic-act"/>
</dbReference>
<organism evidence="2 3">
    <name type="scientific">Mycobacterium kubicae</name>
    <dbReference type="NCBI Taxonomy" id="120959"/>
    <lineage>
        <taxon>Bacteria</taxon>
        <taxon>Bacillati</taxon>
        <taxon>Actinomycetota</taxon>
        <taxon>Actinomycetes</taxon>
        <taxon>Mycobacteriales</taxon>
        <taxon>Mycobacteriaceae</taxon>
        <taxon>Mycobacterium</taxon>
        <taxon>Mycobacterium simiae complex</taxon>
    </lineage>
</organism>
<dbReference type="Gene3D" id="2.130.10.10">
    <property type="entry name" value="YVTN repeat-like/Quinoprotein amine dehydrogenase"/>
    <property type="match status" value="2"/>
</dbReference>
<dbReference type="EMBL" id="BLKU01000003">
    <property type="protein sequence ID" value="GFG64038.1"/>
    <property type="molecule type" value="Genomic_DNA"/>
</dbReference>
<feature type="region of interest" description="Disordered" evidence="1">
    <location>
        <begin position="1"/>
        <end position="49"/>
    </location>
</feature>
<dbReference type="Proteomes" id="UP000465306">
    <property type="component" value="Unassembled WGS sequence"/>
</dbReference>